<name>A0A8J7WHB8_9RHOB</name>
<dbReference type="EC" id="2.3.1.-" evidence="2"/>
<evidence type="ECO:0000259" key="1">
    <source>
        <dbReference type="PROSITE" id="PS51186"/>
    </source>
</evidence>
<gene>
    <name evidence="2" type="ORF">KB874_13625</name>
</gene>
<reference evidence="2" key="1">
    <citation type="submission" date="2021-04" db="EMBL/GenBank/DDBJ databases">
        <authorList>
            <person name="Yoon J."/>
        </authorList>
    </citation>
    <scope>NUCLEOTIDE SEQUENCE</scope>
    <source>
        <strain evidence="2">KMU-90</strain>
    </source>
</reference>
<dbReference type="GO" id="GO:0016747">
    <property type="term" value="F:acyltransferase activity, transferring groups other than amino-acyl groups"/>
    <property type="evidence" value="ECO:0007669"/>
    <property type="project" value="InterPro"/>
</dbReference>
<dbReference type="EMBL" id="JAGTUU010000005">
    <property type="protein sequence ID" value="MBS0125128.1"/>
    <property type="molecule type" value="Genomic_DNA"/>
</dbReference>
<proteinExistence type="predicted"/>
<dbReference type="RefSeq" id="WP_212537089.1">
    <property type="nucleotide sequence ID" value="NZ_JAGTUU010000005.1"/>
</dbReference>
<evidence type="ECO:0000313" key="3">
    <source>
        <dbReference type="Proteomes" id="UP000681356"/>
    </source>
</evidence>
<dbReference type="PROSITE" id="PS51186">
    <property type="entry name" value="GNAT"/>
    <property type="match status" value="1"/>
</dbReference>
<protein>
    <submittedName>
        <fullName evidence="2">GNAT family N-acetyltransferase</fullName>
        <ecNumber evidence="2">2.3.1.-</ecNumber>
    </submittedName>
</protein>
<dbReference type="Pfam" id="PF13673">
    <property type="entry name" value="Acetyltransf_10"/>
    <property type="match status" value="1"/>
</dbReference>
<keyword evidence="2" id="KW-0012">Acyltransferase</keyword>
<dbReference type="InterPro" id="IPR016181">
    <property type="entry name" value="Acyl_CoA_acyltransferase"/>
</dbReference>
<dbReference type="Proteomes" id="UP000681356">
    <property type="component" value="Unassembled WGS sequence"/>
</dbReference>
<dbReference type="InterPro" id="IPR000182">
    <property type="entry name" value="GNAT_dom"/>
</dbReference>
<dbReference type="SUPFAM" id="SSF55729">
    <property type="entry name" value="Acyl-CoA N-acyltransferases (Nat)"/>
    <property type="match status" value="1"/>
</dbReference>
<evidence type="ECO:0000313" key="2">
    <source>
        <dbReference type="EMBL" id="MBS0125128.1"/>
    </source>
</evidence>
<organism evidence="2 3">
    <name type="scientific">Thetidibacter halocola</name>
    <dbReference type="NCBI Taxonomy" id="2827239"/>
    <lineage>
        <taxon>Bacteria</taxon>
        <taxon>Pseudomonadati</taxon>
        <taxon>Pseudomonadota</taxon>
        <taxon>Alphaproteobacteria</taxon>
        <taxon>Rhodobacterales</taxon>
        <taxon>Roseobacteraceae</taxon>
        <taxon>Thetidibacter</taxon>
    </lineage>
</organism>
<dbReference type="Gene3D" id="3.40.630.30">
    <property type="match status" value="1"/>
</dbReference>
<comment type="caution">
    <text evidence="2">The sequence shown here is derived from an EMBL/GenBank/DDBJ whole genome shotgun (WGS) entry which is preliminary data.</text>
</comment>
<keyword evidence="2" id="KW-0808">Transferase</keyword>
<feature type="domain" description="N-acetyltransferase" evidence="1">
    <location>
        <begin position="136"/>
        <end position="282"/>
    </location>
</feature>
<keyword evidence="3" id="KW-1185">Reference proteome</keyword>
<accession>A0A8J7WHB8</accession>
<dbReference type="AlphaFoldDB" id="A0A8J7WHB8"/>
<sequence length="282" mass="29412">MIRKANAGDIGAIAEFLDRHVESSMFLLGNLEAHGMDNVSHPNGTAFFLRETGDGITGVFGCTNGGMLICQLPGLNTTEAQTYAHLLQGYTLRGMTGDAVQAGLILDALRIPPEAWALNRVEPLYRLALPADLPEAETRAATPADQPLLTDWFRAYLLETGTAGPDTADAMAEARAGAAIGSADLRLLIENGAPVAMAGINARAGTAVQLGAVFVPEDLRGQGRGGRATAGLLGDAAGDATVAILFAASPAAASVYERLGFERVGDYRVALLRTPRMLGPLT</sequence>